<feature type="region of interest" description="Disordered" evidence="1">
    <location>
        <begin position="869"/>
        <end position="1005"/>
    </location>
</feature>
<dbReference type="Pfam" id="PF05345">
    <property type="entry name" value="He_PIG"/>
    <property type="match status" value="3"/>
</dbReference>
<gene>
    <name evidence="5" type="ORF">THITE_2106231</name>
</gene>
<evidence type="ECO:0000256" key="3">
    <source>
        <dbReference type="SAM" id="SignalP"/>
    </source>
</evidence>
<dbReference type="GeneID" id="11521274"/>
<keyword evidence="2" id="KW-1133">Transmembrane helix</keyword>
<sequence length="1005" mass="106530">MPSLVVTWAMTALLLVSLSTANPTISFPLNSQVPPVARIGQLFSFVFSPSTFTSSSAIAYSLSNPPRWLSLDSDARRLFGTPEEEDVAPGRVVAVPLNLVATDDSGSTTLSATLVVSRSPGPMVEIPFDKQAPDFGTFSAPSAILSPPGKAFSFRLDPNTFSKPSDAPVSYYATMADNTPLPAWISFDPTSLSFMGQTPPSESLVQPPERFSFQVIASDVVGFAGSSLSFDIVVGNHQLTANKTTIVLNATPGIPVSYTGLRSAVSVDGKPATAQVALVATTPNIPAWLSLDNDTWRITGVPPGTAESTNFTVTICDTFSDELNLTVSVNVTRDNAGLFRGTPPNFTVSPGAHFSFDLRPYLLSPLDTEISIKTDPSYSWIRFNSSTATLFGDVPAGLTDSAVDVTVKAASRDSKRSASFSFDFLIRAVPGSRGSTLTTTGPAATKSPGGRPSLAGDSLGDGRFNPLLLAVLLPVFLLLALAICALFWYFRQRRARQKPPLSTRDISGPLPGSFVTRTASPSVSHSLPDLTKRFGKSFSADDVFGSEKKYYLESRSAFLTRPDLARHTGEVRILAPNSSPAADPGAVPEATTTPIASSMASGALLPETRRKVSSSLSSITEASLGELVDSRGLESVGNASRQSFRDKIEINVPRLPQTPGSTHTCAPSPAEPVSTPWIGSPLTASDTDAVPLRAESRLSYYPPAAAMRKVSWPWFKAFRGKHQGSKLIPRLKRLSEQPSVLTTDSPVSEPTVLQDNGHGRSIPDSPPLPLTEVPTSASLSGPPTRSRSGSAASRYPEKLDQVQPETSGTTADSATQGPSVLSVGEHAAPSFLDQGDTPADSLSIYDDIVNRNPFCPSRTWSTVPMTDETVDETVGSPALSRSASQQQRNWTVLQESPVITGRDDPAPTSGMLPEMVSSVRLPQAKEGEEVQEAGKEGAKEKDAEGEGGQDSLASRSLVPSSSRPQTATSQNKGVRDPGWSGPPKSQSKGVSLHSEGSKSDYAVFI</sequence>
<dbReference type="InterPro" id="IPR013783">
    <property type="entry name" value="Ig-like_fold"/>
</dbReference>
<feature type="domain" description="Dystroglycan-type cadherin-like" evidence="4">
    <location>
        <begin position="24"/>
        <end position="122"/>
    </location>
</feature>
<dbReference type="KEGG" id="ttt:THITE_2106231"/>
<dbReference type="InterPro" id="IPR006644">
    <property type="entry name" value="Cadg"/>
</dbReference>
<dbReference type="SMART" id="SM00736">
    <property type="entry name" value="CADG"/>
    <property type="match status" value="2"/>
</dbReference>
<feature type="signal peptide" evidence="3">
    <location>
        <begin position="1"/>
        <end position="21"/>
    </location>
</feature>
<reference evidence="5 6" key="1">
    <citation type="journal article" date="2011" name="Nat. Biotechnol.">
        <title>Comparative genomic analysis of the thermophilic biomass-degrading fungi Myceliophthora thermophila and Thielavia terrestris.</title>
        <authorList>
            <person name="Berka R.M."/>
            <person name="Grigoriev I.V."/>
            <person name="Otillar R."/>
            <person name="Salamov A."/>
            <person name="Grimwood J."/>
            <person name="Reid I."/>
            <person name="Ishmael N."/>
            <person name="John T."/>
            <person name="Darmond C."/>
            <person name="Moisan M.-C."/>
            <person name="Henrissat B."/>
            <person name="Coutinho P.M."/>
            <person name="Lombard V."/>
            <person name="Natvig D.O."/>
            <person name="Lindquist E."/>
            <person name="Schmutz J."/>
            <person name="Lucas S."/>
            <person name="Harris P."/>
            <person name="Powlowski J."/>
            <person name="Bellemare A."/>
            <person name="Taylor D."/>
            <person name="Butler G."/>
            <person name="de Vries R.P."/>
            <person name="Allijn I.E."/>
            <person name="van den Brink J."/>
            <person name="Ushinsky S."/>
            <person name="Storms R."/>
            <person name="Powell A.J."/>
            <person name="Paulsen I.T."/>
            <person name="Elbourne L.D.H."/>
            <person name="Baker S.E."/>
            <person name="Magnuson J."/>
            <person name="LaBoissiere S."/>
            <person name="Clutterbuck A.J."/>
            <person name="Martinez D."/>
            <person name="Wogulis M."/>
            <person name="de Leon A.L."/>
            <person name="Rey M.W."/>
            <person name="Tsang A."/>
        </authorList>
    </citation>
    <scope>NUCLEOTIDE SEQUENCE [LARGE SCALE GENOMIC DNA]</scope>
    <source>
        <strain evidence="6">ATCC 38088 / NRRL 8126</strain>
    </source>
</reference>
<dbReference type="Proteomes" id="UP000008181">
    <property type="component" value="Chromosome 1"/>
</dbReference>
<accession>G2QWP8</accession>
<dbReference type="RefSeq" id="XP_003648594.1">
    <property type="nucleotide sequence ID" value="XM_003648546.1"/>
</dbReference>
<feature type="compositionally biased region" description="Polar residues" evidence="1">
    <location>
        <begin position="433"/>
        <end position="442"/>
    </location>
</feature>
<dbReference type="Gene3D" id="2.60.40.10">
    <property type="entry name" value="Immunoglobulins"/>
    <property type="match status" value="3"/>
</dbReference>
<organism evidence="5 6">
    <name type="scientific">Thermothielavioides terrestris (strain ATCC 38088 / NRRL 8126)</name>
    <name type="common">Thielavia terrestris</name>
    <dbReference type="NCBI Taxonomy" id="578455"/>
    <lineage>
        <taxon>Eukaryota</taxon>
        <taxon>Fungi</taxon>
        <taxon>Dikarya</taxon>
        <taxon>Ascomycota</taxon>
        <taxon>Pezizomycotina</taxon>
        <taxon>Sordariomycetes</taxon>
        <taxon>Sordariomycetidae</taxon>
        <taxon>Sordariales</taxon>
        <taxon>Chaetomiaceae</taxon>
        <taxon>Thermothielavioides</taxon>
        <taxon>Thermothielavioides terrestris</taxon>
    </lineage>
</organism>
<keyword evidence="2" id="KW-0812">Transmembrane</keyword>
<name>G2QWP8_THETT</name>
<feature type="compositionally biased region" description="Low complexity" evidence="1">
    <location>
        <begin position="949"/>
        <end position="964"/>
    </location>
</feature>
<evidence type="ECO:0000256" key="2">
    <source>
        <dbReference type="SAM" id="Phobius"/>
    </source>
</evidence>
<feature type="compositionally biased region" description="Polar residues" evidence="1">
    <location>
        <begin position="803"/>
        <end position="819"/>
    </location>
</feature>
<dbReference type="AlphaFoldDB" id="G2QWP8"/>
<keyword evidence="2" id="KW-0472">Membrane</keyword>
<protein>
    <recommendedName>
        <fullName evidence="4">Dystroglycan-type cadherin-like domain-containing protein</fullName>
    </recommendedName>
</protein>
<feature type="compositionally biased region" description="Polar residues" evidence="1">
    <location>
        <begin position="738"/>
        <end position="754"/>
    </location>
</feature>
<dbReference type="GO" id="GO:0016020">
    <property type="term" value="C:membrane"/>
    <property type="evidence" value="ECO:0007669"/>
    <property type="project" value="InterPro"/>
</dbReference>
<dbReference type="GO" id="GO:0005509">
    <property type="term" value="F:calcium ion binding"/>
    <property type="evidence" value="ECO:0007669"/>
    <property type="project" value="InterPro"/>
</dbReference>
<feature type="transmembrane region" description="Helical" evidence="2">
    <location>
        <begin position="467"/>
        <end position="490"/>
    </location>
</feature>
<dbReference type="EMBL" id="CP003009">
    <property type="protein sequence ID" value="AEO62258.1"/>
    <property type="molecule type" value="Genomic_DNA"/>
</dbReference>
<evidence type="ECO:0000256" key="1">
    <source>
        <dbReference type="SAM" id="MobiDB-lite"/>
    </source>
</evidence>
<keyword evidence="6" id="KW-1185">Reference proteome</keyword>
<feature type="domain" description="Dystroglycan-type cadherin-like" evidence="4">
    <location>
        <begin position="140"/>
        <end position="241"/>
    </location>
</feature>
<feature type="region of interest" description="Disordered" evidence="1">
    <location>
        <begin position="433"/>
        <end position="454"/>
    </location>
</feature>
<dbReference type="STRING" id="578455.G2QWP8"/>
<evidence type="ECO:0000313" key="5">
    <source>
        <dbReference type="EMBL" id="AEO62258.1"/>
    </source>
</evidence>
<dbReference type="HOGENOM" id="CLU_303639_0_0_1"/>
<proteinExistence type="predicted"/>
<dbReference type="InterPro" id="IPR015919">
    <property type="entry name" value="Cadherin-like_sf"/>
</dbReference>
<dbReference type="OrthoDB" id="41532at2759"/>
<dbReference type="eggNOG" id="ENOG502QURR">
    <property type="taxonomic scope" value="Eukaryota"/>
</dbReference>
<feature type="chain" id="PRO_5003436709" description="Dystroglycan-type cadherin-like domain-containing protein" evidence="3">
    <location>
        <begin position="22"/>
        <end position="1005"/>
    </location>
</feature>
<feature type="compositionally biased region" description="Polar residues" evidence="1">
    <location>
        <begin position="773"/>
        <end position="791"/>
    </location>
</feature>
<keyword evidence="3" id="KW-0732">Signal</keyword>
<evidence type="ECO:0000313" key="6">
    <source>
        <dbReference type="Proteomes" id="UP000008181"/>
    </source>
</evidence>
<feature type="region of interest" description="Disordered" evidence="1">
    <location>
        <begin position="738"/>
        <end position="821"/>
    </location>
</feature>
<dbReference type="SUPFAM" id="SSF49313">
    <property type="entry name" value="Cadherin-like"/>
    <property type="match status" value="4"/>
</dbReference>
<feature type="compositionally biased region" description="Basic and acidic residues" evidence="1">
    <location>
        <begin position="923"/>
        <end position="944"/>
    </location>
</feature>
<evidence type="ECO:0000259" key="4">
    <source>
        <dbReference type="SMART" id="SM00736"/>
    </source>
</evidence>
<feature type="compositionally biased region" description="Polar residues" evidence="1">
    <location>
        <begin position="879"/>
        <end position="894"/>
    </location>
</feature>